<organism evidence="2 3">
    <name type="scientific">Methylobacterium oryzihabitans</name>
    <dbReference type="NCBI Taxonomy" id="2499852"/>
    <lineage>
        <taxon>Bacteria</taxon>
        <taxon>Pseudomonadati</taxon>
        <taxon>Pseudomonadota</taxon>
        <taxon>Alphaproteobacteria</taxon>
        <taxon>Hyphomicrobiales</taxon>
        <taxon>Methylobacteriaceae</taxon>
        <taxon>Methylobacterium</taxon>
    </lineage>
</organism>
<accession>A0A3S2VRT8</accession>
<evidence type="ECO:0000256" key="1">
    <source>
        <dbReference type="SAM" id="MobiDB-lite"/>
    </source>
</evidence>
<sequence>MRGGRGDRDAAGWGALHVSRATSGSRVPLSRLAPLATLPRRGGRVRVGSLHRWRTALDRTSYRSSRPCSVTTRSATSARSSPCRASPASSCSRSTC</sequence>
<protein>
    <submittedName>
        <fullName evidence="2">Uncharacterized protein</fullName>
    </submittedName>
</protein>
<evidence type="ECO:0000313" key="2">
    <source>
        <dbReference type="EMBL" id="RVU19394.1"/>
    </source>
</evidence>
<reference evidence="2 3" key="1">
    <citation type="submission" date="2019-01" db="EMBL/GenBank/DDBJ databases">
        <authorList>
            <person name="Chen W.-M."/>
        </authorList>
    </citation>
    <scope>NUCLEOTIDE SEQUENCE [LARGE SCALE GENOMIC DNA]</scope>
    <source>
        <strain evidence="2 3">TER-1</strain>
    </source>
</reference>
<dbReference type="Proteomes" id="UP000286997">
    <property type="component" value="Unassembled WGS sequence"/>
</dbReference>
<keyword evidence="3" id="KW-1185">Reference proteome</keyword>
<comment type="caution">
    <text evidence="2">The sequence shown here is derived from an EMBL/GenBank/DDBJ whole genome shotgun (WGS) entry which is preliminary data.</text>
</comment>
<dbReference type="AlphaFoldDB" id="A0A3S2VRT8"/>
<proteinExistence type="predicted"/>
<feature type="region of interest" description="Disordered" evidence="1">
    <location>
        <begin position="64"/>
        <end position="96"/>
    </location>
</feature>
<evidence type="ECO:0000313" key="3">
    <source>
        <dbReference type="Proteomes" id="UP000286997"/>
    </source>
</evidence>
<dbReference type="EMBL" id="SACP01000006">
    <property type="protein sequence ID" value="RVU19394.1"/>
    <property type="molecule type" value="Genomic_DNA"/>
</dbReference>
<feature type="compositionally biased region" description="Low complexity" evidence="1">
    <location>
        <begin position="68"/>
        <end position="96"/>
    </location>
</feature>
<name>A0A3S2VRT8_9HYPH</name>
<gene>
    <name evidence="2" type="ORF">EOE48_08320</name>
</gene>